<dbReference type="EMBL" id="CP006939">
    <property type="protein sequence ID" value="AHC13791.1"/>
    <property type="molecule type" value="Genomic_DNA"/>
</dbReference>
<dbReference type="Proteomes" id="UP000018680">
    <property type="component" value="Chromosome"/>
</dbReference>
<dbReference type="Pfam" id="PF01963">
    <property type="entry name" value="TraB_PrgY_gumN"/>
    <property type="match status" value="1"/>
</dbReference>
<keyword evidence="2" id="KW-1185">Reference proteome</keyword>
<gene>
    <name evidence="1" type="ORF">L21SP2_0355</name>
</gene>
<organism evidence="1 2">
    <name type="scientific">Salinispira pacifica</name>
    <dbReference type="NCBI Taxonomy" id="1307761"/>
    <lineage>
        <taxon>Bacteria</taxon>
        <taxon>Pseudomonadati</taxon>
        <taxon>Spirochaetota</taxon>
        <taxon>Spirochaetia</taxon>
        <taxon>Spirochaetales</taxon>
        <taxon>Spirochaetaceae</taxon>
        <taxon>Salinispira</taxon>
    </lineage>
</organism>
<accession>V5WF40</accession>
<evidence type="ECO:0000313" key="1">
    <source>
        <dbReference type="EMBL" id="AHC13791.1"/>
    </source>
</evidence>
<dbReference type="InterPro" id="IPR002816">
    <property type="entry name" value="TraB/PrgY/GumN_fam"/>
</dbReference>
<evidence type="ECO:0000313" key="2">
    <source>
        <dbReference type="Proteomes" id="UP000018680"/>
    </source>
</evidence>
<proteinExistence type="predicted"/>
<dbReference type="AlphaFoldDB" id="V5WF40"/>
<protein>
    <submittedName>
        <fullName evidence="1">Uncharacterized protein</fullName>
    </submittedName>
</protein>
<dbReference type="KEGG" id="slr:L21SP2_0355"/>
<reference evidence="1 2" key="1">
    <citation type="journal article" date="2015" name="Stand. Genomic Sci.">
        <title>Complete genome sequence and description of Salinispira pacifica gen. nov., sp. nov., a novel spirochaete isolated form a hypersaline microbial mat.</title>
        <authorList>
            <person name="Ben Hania W."/>
            <person name="Joseph M."/>
            <person name="Schumann P."/>
            <person name="Bunk B."/>
            <person name="Fiebig A."/>
            <person name="Sproer C."/>
            <person name="Klenk H.P."/>
            <person name="Fardeau M.L."/>
            <person name="Spring S."/>
        </authorList>
    </citation>
    <scope>NUCLEOTIDE SEQUENCE [LARGE SCALE GENOMIC DNA]</scope>
    <source>
        <strain evidence="1 2">L21-RPul-D2</strain>
    </source>
</reference>
<name>V5WF40_9SPIO</name>
<sequence length="321" mass="37284">MEEINPPSISLVRDDDRMHILGTFHAMTYEMYQGIISRGIDVENFFDEASMFFSEAGEIYITDVEYERIRELITGSGTNRQSVSDIVGSWDTESQVAFQDMLDSYPLLDHVGRQASIYAARPYHANDFLYRDIILRAWGNPTDYSIDGIYKAMAAERSLFDHRLDDPVEIWEMKDSLTDDEAQMDYLISRLTFPMTRDEIEDSQLEELQFLVDSWISGNIIHPSEYDFENASRAWGELDQSVRDTLDANRAKWIWHPREERWVSVIDSALEENQRPQTLVLAVGYGHLISPPSEFIPLLLEAGWQIEEQRFRIADFNDLND</sequence>
<dbReference type="HOGENOM" id="CLU_865703_0_0_12"/>